<feature type="transmembrane region" description="Helical" evidence="2">
    <location>
        <begin position="469"/>
        <end position="487"/>
    </location>
</feature>
<evidence type="ECO:0000256" key="1">
    <source>
        <dbReference type="SAM" id="MobiDB-lite"/>
    </source>
</evidence>
<accession>A0A914V721</accession>
<keyword evidence="2" id="KW-1133">Transmembrane helix</keyword>
<dbReference type="Proteomes" id="UP000887566">
    <property type="component" value="Unplaced"/>
</dbReference>
<evidence type="ECO:0000313" key="4">
    <source>
        <dbReference type="WBParaSite" id="PSAMB.scaffold158size70848.g2803.t1"/>
    </source>
</evidence>
<proteinExistence type="predicted"/>
<evidence type="ECO:0000256" key="2">
    <source>
        <dbReference type="SAM" id="Phobius"/>
    </source>
</evidence>
<feature type="compositionally biased region" description="Low complexity" evidence="1">
    <location>
        <begin position="96"/>
        <end position="110"/>
    </location>
</feature>
<dbReference type="WBParaSite" id="PSAMB.scaffold158size70848.g2803.t1">
    <property type="protein sequence ID" value="PSAMB.scaffold158size70848.g2803.t1"/>
    <property type="gene ID" value="PSAMB.scaffold158size70848.g2803"/>
</dbReference>
<sequence>MGALADAASPASPANGASRDGGVCWSRWVYCPSRRPGTRRLAYRSSRASSFPRRLAIPESSSSPPPTTSVIRSPALNGGSSNRASREIVLATSDIPTGSTPSGSSSGSSTDLDACHRRLQHHSIPNLSSSDPFSAHMALVSHPAQIFGVQSGAKASLSQDSKAASSKHVNGGCIQNGLLNSGLVQSQGASNAILTAVQPFYQSPAVSPQEFQPDRPIGYGAFGVVWGRQSARCHLESGVRGCLSVLGGGRAVSSAQWDKGAWTVLPACARRAARDSVVVCASVAVRTARRSADALSLSQGRSSRRRVHAAAAADCWHGLVCRLRATRLVVVSSSSCATLLQPQSYAGTLPSPRRYCALCPASATRPARRPVCHRSDACLSVVNATLTVVSRPRKAIRRPQRARAVPPVRESISLLFALRVELCVLETHGEHDSKPFFDRPHIFSLDTLTSARRSLYERVGEKALQTQSALGSGVIFMVAMGAVFPLAQDARRRVATRGDQLAGRSVVGADGGWKAAEGMPRSRRG</sequence>
<reference evidence="4" key="1">
    <citation type="submission" date="2022-11" db="UniProtKB">
        <authorList>
            <consortium name="WormBaseParasite"/>
        </authorList>
    </citation>
    <scope>IDENTIFICATION</scope>
</reference>
<name>A0A914V721_9BILA</name>
<organism evidence="3 4">
    <name type="scientific">Plectus sambesii</name>
    <dbReference type="NCBI Taxonomy" id="2011161"/>
    <lineage>
        <taxon>Eukaryota</taxon>
        <taxon>Metazoa</taxon>
        <taxon>Ecdysozoa</taxon>
        <taxon>Nematoda</taxon>
        <taxon>Chromadorea</taxon>
        <taxon>Plectida</taxon>
        <taxon>Plectina</taxon>
        <taxon>Plectoidea</taxon>
        <taxon>Plectidae</taxon>
        <taxon>Plectus</taxon>
    </lineage>
</organism>
<keyword evidence="2" id="KW-0812">Transmembrane</keyword>
<keyword evidence="3" id="KW-1185">Reference proteome</keyword>
<keyword evidence="2" id="KW-0472">Membrane</keyword>
<dbReference type="AlphaFoldDB" id="A0A914V721"/>
<evidence type="ECO:0000313" key="3">
    <source>
        <dbReference type="Proteomes" id="UP000887566"/>
    </source>
</evidence>
<feature type="region of interest" description="Disordered" evidence="1">
    <location>
        <begin position="52"/>
        <end position="112"/>
    </location>
</feature>
<protein>
    <submittedName>
        <fullName evidence="4">Uncharacterized protein</fullName>
    </submittedName>
</protein>